<sequence length="1046" mass="117714">MRAKLMKMEYFDLKAETRLETYADTVVIEKEGNASLITAVRFGGYPESVKGMSDAIYGGGSVTVEIDSEPVILCSRMKQYRRELSHDGIYAEATLIIRDGEVNAGNGGEEDKNADKPDMPRKCYLFCEQGDRDRLFEELDKKTGVPLIPEFKEYVLSELQDREILKPLQVISCREKFDVWLLSVTKGEENVISVMNDGLKSGAIAIPGSDGGKFPAVRSVTQYLDAFGVMIAERIKNQFRPLFDPAVEALSPEILAVNGNIKKNAGYSLYDAQLAVCEAHKRCLERGKATLCIAECGAGKTKIGLAALHSYQQRKNVGGRPEKHFNIVLCPSHMTKKWVREIEESLPDTFAVVINSITELQNAYTAYERDSKTCYVIMSKEKARDGYMKRPAVRWNERRKAFLCPDCSRTIEMELSDDGSKYRVPADALFFKRENKQNHKCEHCGSLLWTALRPEQQTEWVKVSNFGFVHRRQAAQYLKGLKKKPALYGAVQAVADDPDGCFPNTGAYRRFPLSTYIKRHMHGKIDGLIVDELHNYNNNSGQGDAMGELFQAAKKVVGMTATLINGYSSGIFHLLYRISPDLMLKDGKCYDKPTEFNSEYGVTESIYEVAAPDYNSNRRTSKRKLRERQLPGVSPLVYSRFLMDSAAFLSLNDMGKDLPEYEEIPIQLQMNEDVAREYRRLEAGFKNILRSQKDISKKVMSAYLGLLTVYPDQPYGQKPILHPVTGDELIVPKDTSSFQELHEKDYSVLEVVQKKVEEGGRVLIYTSWIRTDTQEKLFNLLTENGYRVGILTVAVPPNKREEWVENQVRDGIQVLITNPSLVETGLDLNDFTTIYYYNISYNLFTLRQSSRRSWRINQKAPRVEVYFSYYEGTMQNRAVRLMASKLAVAGIIEGNFTDEGLAAMSDCADMTTALARELTQGIKDEVEDLGAVFKKMAILKPVQPQAVLEITDKKADIGVAAEDTADVNDGFDDNTVIHADMPVYQGYSNIIDDTSEMTIYSTNAPVPTVALLSFVNSTRPGRAEWDGIVKGTDSLLYDFAMESMAA</sequence>
<dbReference type="InterPro" id="IPR014001">
    <property type="entry name" value="Helicase_ATP-bd"/>
</dbReference>
<dbReference type="Gene3D" id="3.40.50.300">
    <property type="entry name" value="P-loop containing nucleotide triphosphate hydrolases"/>
    <property type="match status" value="2"/>
</dbReference>
<evidence type="ECO:0000313" key="3">
    <source>
        <dbReference type="EMBL" id="SOY31266.1"/>
    </source>
</evidence>
<evidence type="ECO:0000259" key="1">
    <source>
        <dbReference type="PROSITE" id="PS51192"/>
    </source>
</evidence>
<reference evidence="3 4" key="1">
    <citation type="submission" date="2018-01" db="EMBL/GenBank/DDBJ databases">
        <authorList>
            <person name="Gaut B.S."/>
            <person name="Morton B.R."/>
            <person name="Clegg M.T."/>
            <person name="Duvall M.R."/>
        </authorList>
    </citation>
    <scope>NUCLEOTIDE SEQUENCE [LARGE SCALE GENOMIC DNA]</scope>
    <source>
        <strain evidence="3">GP69</strain>
    </source>
</reference>
<dbReference type="SMART" id="SM00487">
    <property type="entry name" value="DEXDc"/>
    <property type="match status" value="1"/>
</dbReference>
<proteinExistence type="predicted"/>
<dbReference type="Pfam" id="PF00271">
    <property type="entry name" value="Helicase_C"/>
    <property type="match status" value="1"/>
</dbReference>
<protein>
    <recommendedName>
        <fullName evidence="5">Type III restriction enzyme, res subunit</fullName>
    </recommendedName>
</protein>
<accession>A0A2K4ZLI0</accession>
<feature type="domain" description="Helicase ATP-binding" evidence="1">
    <location>
        <begin position="281"/>
        <end position="581"/>
    </location>
</feature>
<name>A0A2K4ZLI0_9FIRM</name>
<evidence type="ECO:0000313" key="4">
    <source>
        <dbReference type="Proteomes" id="UP000236311"/>
    </source>
</evidence>
<dbReference type="AlphaFoldDB" id="A0A2K4ZLI0"/>
<dbReference type="EMBL" id="OFSM01000023">
    <property type="protein sequence ID" value="SOY31266.1"/>
    <property type="molecule type" value="Genomic_DNA"/>
</dbReference>
<dbReference type="Proteomes" id="UP000236311">
    <property type="component" value="Unassembled WGS sequence"/>
</dbReference>
<gene>
    <name evidence="3" type="ORF">AMURIS_04002</name>
</gene>
<keyword evidence="4" id="KW-1185">Reference proteome</keyword>
<dbReference type="PROSITE" id="PS51192">
    <property type="entry name" value="HELICASE_ATP_BIND_1"/>
    <property type="match status" value="1"/>
</dbReference>
<evidence type="ECO:0000259" key="2">
    <source>
        <dbReference type="PROSITE" id="PS51194"/>
    </source>
</evidence>
<dbReference type="InterPro" id="IPR027417">
    <property type="entry name" value="P-loop_NTPase"/>
</dbReference>
<evidence type="ECO:0008006" key="5">
    <source>
        <dbReference type="Google" id="ProtNLM"/>
    </source>
</evidence>
<feature type="domain" description="Helicase C-terminal" evidence="2">
    <location>
        <begin position="748"/>
        <end position="900"/>
    </location>
</feature>
<organism evidence="3 4">
    <name type="scientific">Acetatifactor muris</name>
    <dbReference type="NCBI Taxonomy" id="879566"/>
    <lineage>
        <taxon>Bacteria</taxon>
        <taxon>Bacillati</taxon>
        <taxon>Bacillota</taxon>
        <taxon>Clostridia</taxon>
        <taxon>Lachnospirales</taxon>
        <taxon>Lachnospiraceae</taxon>
        <taxon>Acetatifactor</taxon>
    </lineage>
</organism>
<dbReference type="SUPFAM" id="SSF52540">
    <property type="entry name" value="P-loop containing nucleoside triphosphate hydrolases"/>
    <property type="match status" value="2"/>
</dbReference>
<dbReference type="InterPro" id="IPR001650">
    <property type="entry name" value="Helicase_C-like"/>
</dbReference>
<dbReference type="PROSITE" id="PS51194">
    <property type="entry name" value="HELICASE_CTER"/>
    <property type="match status" value="1"/>
</dbReference>